<keyword evidence="1" id="KW-0472">Membrane</keyword>
<dbReference type="RefSeq" id="WP_128442657.1">
    <property type="nucleotide sequence ID" value="NZ_SBIP01000002.1"/>
</dbReference>
<name>A0A3S3S7D8_9HYPH</name>
<dbReference type="EMBL" id="SBIP01000002">
    <property type="protein sequence ID" value="RWX78680.1"/>
    <property type="molecule type" value="Genomic_DNA"/>
</dbReference>
<dbReference type="Proteomes" id="UP000287687">
    <property type="component" value="Unassembled WGS sequence"/>
</dbReference>
<dbReference type="OrthoDB" id="7594726at2"/>
<evidence type="ECO:0000313" key="3">
    <source>
        <dbReference type="Proteomes" id="UP000287687"/>
    </source>
</evidence>
<proteinExistence type="predicted"/>
<gene>
    <name evidence="2" type="ORF">EPK99_08785</name>
</gene>
<organism evidence="2 3">
    <name type="scientific">Neorhizobium lilium</name>
    <dbReference type="NCBI Taxonomy" id="2503024"/>
    <lineage>
        <taxon>Bacteria</taxon>
        <taxon>Pseudomonadati</taxon>
        <taxon>Pseudomonadota</taxon>
        <taxon>Alphaproteobacteria</taxon>
        <taxon>Hyphomicrobiales</taxon>
        <taxon>Rhizobiaceae</taxon>
        <taxon>Rhizobium/Agrobacterium group</taxon>
        <taxon>Neorhizobium</taxon>
    </lineage>
</organism>
<feature type="transmembrane region" description="Helical" evidence="1">
    <location>
        <begin position="43"/>
        <end position="65"/>
    </location>
</feature>
<dbReference type="AlphaFoldDB" id="A0A3S3S7D8"/>
<sequence>MLDRMTAFFQRMGQMAGRGVGLLIAWLVWPFMAAHGWYRGRHWMVKGPVLALLVLFAGLYGYFLWQTQVWKDFDPNYVDRYRWSERVVPAGQELPAIAPASANATIAAPQTTQASQAPAAKQCQSSAIVDVAADLTDMNVNQNAWISSMLLYRLGLFGMDWDSTPFLDNKASFQRGVNQAVRRTSVELVDTLARMRGTSGINNNLQIARSNLQFDEYSWYFGLSPFGPKTPTPSYYRSAINNLRTFNTELTACGAVFDSRADNLVQFIDRIANDLGGTSAILKERSENFNGGWFDTRADDRFWFAYGQLYGYYGILAAAGADFSQVIRERNLGPLWMETLAQLKSALRIQPAIISNGREDGWIMPTHLAVMGFYILRVRSNLVEVRAVLDR</sequence>
<keyword evidence="1" id="KW-1133">Transmembrane helix</keyword>
<keyword evidence="1" id="KW-0812">Transmembrane</keyword>
<evidence type="ECO:0000313" key="2">
    <source>
        <dbReference type="EMBL" id="RWX78680.1"/>
    </source>
</evidence>
<dbReference type="InterPro" id="IPR016936">
    <property type="entry name" value="UCP029693"/>
</dbReference>
<reference evidence="2 3" key="1">
    <citation type="submission" date="2019-01" db="EMBL/GenBank/DDBJ databases">
        <title>The draft genome of Rhizobium sp. 24NR.</title>
        <authorList>
            <person name="Liu L."/>
            <person name="Liang L."/>
            <person name="Shi S."/>
            <person name="Xu L."/>
            <person name="Wang X."/>
            <person name="Li L."/>
            <person name="Zhang X."/>
        </authorList>
    </citation>
    <scope>NUCLEOTIDE SEQUENCE [LARGE SCALE GENOMIC DNA]</scope>
    <source>
        <strain evidence="2 3">24NR</strain>
    </source>
</reference>
<protein>
    <submittedName>
        <fullName evidence="2">DUF2333 family protein</fullName>
    </submittedName>
</protein>
<evidence type="ECO:0000256" key="1">
    <source>
        <dbReference type="SAM" id="Phobius"/>
    </source>
</evidence>
<dbReference type="Pfam" id="PF10095">
    <property type="entry name" value="DUF2333"/>
    <property type="match status" value="2"/>
</dbReference>
<accession>A0A3S3S7D8</accession>
<keyword evidence="3" id="KW-1185">Reference proteome</keyword>
<comment type="caution">
    <text evidence="2">The sequence shown here is derived from an EMBL/GenBank/DDBJ whole genome shotgun (WGS) entry which is preliminary data.</text>
</comment>